<dbReference type="GO" id="GO:0006629">
    <property type="term" value="P:lipid metabolic process"/>
    <property type="evidence" value="ECO:0007669"/>
    <property type="project" value="InterPro"/>
</dbReference>
<organism evidence="1 2">
    <name type="scientific">Nocardioides agariphilus</name>
    <dbReference type="NCBI Taxonomy" id="433664"/>
    <lineage>
        <taxon>Bacteria</taxon>
        <taxon>Bacillati</taxon>
        <taxon>Actinomycetota</taxon>
        <taxon>Actinomycetes</taxon>
        <taxon>Propionibacteriales</taxon>
        <taxon>Nocardioidaceae</taxon>
        <taxon>Nocardioides</taxon>
    </lineage>
</organism>
<keyword evidence="2" id="KW-1185">Reference proteome</keyword>
<dbReference type="SUPFAM" id="SSF51695">
    <property type="entry name" value="PLC-like phosphodiesterases"/>
    <property type="match status" value="1"/>
</dbReference>
<name>A0A930VK88_9ACTN</name>
<dbReference type="Proteomes" id="UP000660668">
    <property type="component" value="Unassembled WGS sequence"/>
</dbReference>
<dbReference type="Gene3D" id="3.20.20.190">
    <property type="entry name" value="Phosphatidylinositol (PI) phosphodiesterase"/>
    <property type="match status" value="1"/>
</dbReference>
<accession>A0A930VK88</accession>
<protein>
    <submittedName>
        <fullName evidence="1">Glycerophosphodiester phosphodiesterase</fullName>
    </submittedName>
</protein>
<dbReference type="AlphaFoldDB" id="A0A930VK88"/>
<sequence length="217" mass="23780">MSVLAVAHRAGNSLAGLVTANELGVDIIECDVHRHRGDLEVRHLKTAGPLPFLWDRWELVPASAPRLGLAELLAADRHGTTFMLDLKGRDPRTSRAVARLLREVGHARPLLACGRWWPAVDALAEDLDYVRPVLSARNRGELRRLLQRLASGPVPYGVSVHVSLLDAGVVADLHRHVERVLTWPVNDPHVLDAVTSYGVTGVISDEADVLAEVLARR</sequence>
<comment type="caution">
    <text evidence="1">The sequence shown here is derived from an EMBL/GenBank/DDBJ whole genome shotgun (WGS) entry which is preliminary data.</text>
</comment>
<dbReference type="InterPro" id="IPR017946">
    <property type="entry name" value="PLC-like_Pdiesterase_TIM-brl"/>
</dbReference>
<dbReference type="GO" id="GO:0008081">
    <property type="term" value="F:phosphoric diester hydrolase activity"/>
    <property type="evidence" value="ECO:0007669"/>
    <property type="project" value="InterPro"/>
</dbReference>
<reference evidence="1" key="1">
    <citation type="submission" date="2020-11" db="EMBL/GenBank/DDBJ databases">
        <title>Nocardioides cynanchi sp. nov., isolated from soil of rhizosphere of Cynanchum wilfordii.</title>
        <authorList>
            <person name="Lee J.-S."/>
            <person name="Suh M.K."/>
            <person name="Kim J.-S."/>
        </authorList>
    </citation>
    <scope>NUCLEOTIDE SEQUENCE</scope>
    <source>
        <strain evidence="1">KCTC 19276</strain>
    </source>
</reference>
<gene>
    <name evidence="1" type="ORF">ISU10_05290</name>
</gene>
<evidence type="ECO:0000313" key="2">
    <source>
        <dbReference type="Proteomes" id="UP000660668"/>
    </source>
</evidence>
<dbReference type="CDD" id="cd08556">
    <property type="entry name" value="GDPD"/>
    <property type="match status" value="1"/>
</dbReference>
<dbReference type="RefSeq" id="WP_194695330.1">
    <property type="nucleotide sequence ID" value="NZ_JADKPO010000005.1"/>
</dbReference>
<evidence type="ECO:0000313" key="1">
    <source>
        <dbReference type="EMBL" id="MBF4767176.1"/>
    </source>
</evidence>
<dbReference type="EMBL" id="JADKPO010000005">
    <property type="protein sequence ID" value="MBF4767176.1"/>
    <property type="molecule type" value="Genomic_DNA"/>
</dbReference>
<proteinExistence type="predicted"/>